<evidence type="ECO:0000256" key="5">
    <source>
        <dbReference type="ARBA" id="ARBA00022692"/>
    </source>
</evidence>
<keyword evidence="6 9" id="KW-1133">Transmembrane helix</keyword>
<evidence type="ECO:0000256" key="9">
    <source>
        <dbReference type="SAM" id="Phobius"/>
    </source>
</evidence>
<accession>A0ABV4BUN8</accession>
<dbReference type="PANTHER" id="PTHR34295:SF4">
    <property type="entry name" value="BIOTIN TRANSPORTER BIOY-RELATED"/>
    <property type="match status" value="1"/>
</dbReference>
<evidence type="ECO:0000256" key="1">
    <source>
        <dbReference type="ARBA" id="ARBA00004651"/>
    </source>
</evidence>
<proteinExistence type="inferred from homology"/>
<evidence type="ECO:0000313" key="10">
    <source>
        <dbReference type="EMBL" id="MEY8000553.1"/>
    </source>
</evidence>
<dbReference type="PANTHER" id="PTHR34295">
    <property type="entry name" value="BIOTIN TRANSPORTER BIOY"/>
    <property type="match status" value="1"/>
</dbReference>
<organism evidence="10 11">
    <name type="scientific">Clostridium moutaii</name>
    <dbReference type="NCBI Taxonomy" id="3240932"/>
    <lineage>
        <taxon>Bacteria</taxon>
        <taxon>Bacillati</taxon>
        <taxon>Bacillota</taxon>
        <taxon>Clostridia</taxon>
        <taxon>Eubacteriales</taxon>
        <taxon>Clostridiaceae</taxon>
        <taxon>Clostridium</taxon>
    </lineage>
</organism>
<sequence length="183" mass="19620">MNLHFSVKEMSTAAIFTAITAILAQISIPLPFTPVPITFQIFAVYISAIILGSRLGTLSQIIYLLLGAIGIPVFASFTGGLQTIVGPSGGFLISYPIISYIIGKISEKDLNPIMSILGLIVSLIICYSIGTIQFHFVTNVPIQKSILLCVAPFVPLDTAKIIVAYLAGHKIKQSLLKANLIKC</sequence>
<evidence type="ECO:0000256" key="8">
    <source>
        <dbReference type="PIRNR" id="PIRNR016661"/>
    </source>
</evidence>
<comment type="caution">
    <text evidence="10">The sequence shown here is derived from an EMBL/GenBank/DDBJ whole genome shotgun (WGS) entry which is preliminary data.</text>
</comment>
<feature type="transmembrane region" description="Helical" evidence="9">
    <location>
        <begin position="12"/>
        <end position="31"/>
    </location>
</feature>
<keyword evidence="4 8" id="KW-1003">Cell membrane</keyword>
<dbReference type="Pfam" id="PF02632">
    <property type="entry name" value="BioY"/>
    <property type="match status" value="1"/>
</dbReference>
<feature type="transmembrane region" description="Helical" evidence="9">
    <location>
        <begin position="115"/>
        <end position="136"/>
    </location>
</feature>
<dbReference type="Proteomes" id="UP001564657">
    <property type="component" value="Unassembled WGS sequence"/>
</dbReference>
<evidence type="ECO:0000256" key="3">
    <source>
        <dbReference type="ARBA" id="ARBA00022448"/>
    </source>
</evidence>
<keyword evidence="7 8" id="KW-0472">Membrane</keyword>
<comment type="subcellular location">
    <subcellularLocation>
        <location evidence="1 8">Cell membrane</location>
        <topology evidence="1 8">Multi-pass membrane protein</topology>
    </subcellularLocation>
</comment>
<name>A0ABV4BUN8_9CLOT</name>
<evidence type="ECO:0000256" key="4">
    <source>
        <dbReference type="ARBA" id="ARBA00022475"/>
    </source>
</evidence>
<comment type="similarity">
    <text evidence="2 8">Belongs to the BioY family.</text>
</comment>
<feature type="transmembrane region" description="Helical" evidence="9">
    <location>
        <begin position="37"/>
        <end position="54"/>
    </location>
</feature>
<dbReference type="EMBL" id="JBGEWD010000008">
    <property type="protein sequence ID" value="MEY8000553.1"/>
    <property type="molecule type" value="Genomic_DNA"/>
</dbReference>
<evidence type="ECO:0000313" key="11">
    <source>
        <dbReference type="Proteomes" id="UP001564657"/>
    </source>
</evidence>
<feature type="transmembrane region" description="Helical" evidence="9">
    <location>
        <begin position="142"/>
        <end position="167"/>
    </location>
</feature>
<keyword evidence="5 9" id="KW-0812">Transmembrane</keyword>
<feature type="transmembrane region" description="Helical" evidence="9">
    <location>
        <begin position="84"/>
        <end position="103"/>
    </location>
</feature>
<evidence type="ECO:0000256" key="6">
    <source>
        <dbReference type="ARBA" id="ARBA00022989"/>
    </source>
</evidence>
<protein>
    <recommendedName>
        <fullName evidence="8">Biotin transporter</fullName>
    </recommendedName>
</protein>
<feature type="transmembrane region" description="Helical" evidence="9">
    <location>
        <begin position="61"/>
        <end position="78"/>
    </location>
</feature>
<keyword evidence="3 8" id="KW-0813">Transport</keyword>
<evidence type="ECO:0000256" key="2">
    <source>
        <dbReference type="ARBA" id="ARBA00010692"/>
    </source>
</evidence>
<dbReference type="RefSeq" id="WP_369704439.1">
    <property type="nucleotide sequence ID" value="NZ_JBGEWD010000008.1"/>
</dbReference>
<keyword evidence="11" id="KW-1185">Reference proteome</keyword>
<dbReference type="InterPro" id="IPR003784">
    <property type="entry name" value="BioY"/>
</dbReference>
<dbReference type="Gene3D" id="1.10.1760.20">
    <property type="match status" value="1"/>
</dbReference>
<dbReference type="PIRSF" id="PIRSF016661">
    <property type="entry name" value="BioY"/>
    <property type="match status" value="1"/>
</dbReference>
<reference evidence="10 11" key="1">
    <citation type="submission" date="2024-08" db="EMBL/GenBank/DDBJ databases">
        <title>Clostridium lapicellarii sp. nov., and Clostridium renhuaiense sp. nov., two species isolated from the mud in a fermentation cellar used for producing sauce-flavour Chinese liquors.</title>
        <authorList>
            <person name="Yang F."/>
            <person name="Wang H."/>
            <person name="Chen L.Q."/>
            <person name="Zhou N."/>
            <person name="Lu J.J."/>
            <person name="Pu X.X."/>
            <person name="Wan B."/>
            <person name="Wang L."/>
            <person name="Liu S.J."/>
        </authorList>
    </citation>
    <scope>NUCLEOTIDE SEQUENCE [LARGE SCALE GENOMIC DNA]</scope>
    <source>
        <strain evidence="10 11">MT-5</strain>
    </source>
</reference>
<evidence type="ECO:0000256" key="7">
    <source>
        <dbReference type="ARBA" id="ARBA00023136"/>
    </source>
</evidence>
<gene>
    <name evidence="10" type="ORF">AB8U03_10160</name>
</gene>